<keyword evidence="3" id="KW-1185">Reference proteome</keyword>
<feature type="transmembrane region" description="Helical" evidence="1">
    <location>
        <begin position="272"/>
        <end position="296"/>
    </location>
</feature>
<name>A0A938YGQ8_9ACTN</name>
<protein>
    <submittedName>
        <fullName evidence="2">DUF389 domain-containing protein</fullName>
    </submittedName>
</protein>
<dbReference type="Pfam" id="PF04087">
    <property type="entry name" value="DUF389"/>
    <property type="match status" value="1"/>
</dbReference>
<evidence type="ECO:0000256" key="1">
    <source>
        <dbReference type="SAM" id="Phobius"/>
    </source>
</evidence>
<dbReference type="EMBL" id="JAERWL010000010">
    <property type="protein sequence ID" value="MBM9477381.1"/>
    <property type="molecule type" value="Genomic_DNA"/>
</dbReference>
<keyword evidence="1" id="KW-1133">Transmembrane helix</keyword>
<sequence length="313" mass="32537">MLHLRLLVPAALSTEVIALLEGWTGLAHLSVVTGASRLPLGDLVEADVVRECADDLIGELVALGLDRDGSIAVDATELSVSTRAERAAVQAPGNATDAMVWRDLEARVGQDAELTGTFLTFLTIATLLAGIGIVTDSAITIVGAMVLGPEFGPLAAIAVGLVRRRPALMRRGVVSLLIGFALAMAVTAAAAFVAVRTEVFFPELVDLNIETEFIYEPGFLSFVVAVLAGAAGMLSLTSRQSTALVGVFISVTTVPAAGYVAVGLVLDEWDKVAGSAAQLGINVVGIVASAVTMLLLRRAVRRRSIRRAAVRAA</sequence>
<feature type="transmembrane region" description="Helical" evidence="1">
    <location>
        <begin position="139"/>
        <end position="162"/>
    </location>
</feature>
<keyword evidence="1" id="KW-0812">Transmembrane</keyword>
<dbReference type="PANTHER" id="PTHR20992">
    <property type="entry name" value="AT15442P-RELATED"/>
    <property type="match status" value="1"/>
</dbReference>
<feature type="transmembrane region" description="Helical" evidence="1">
    <location>
        <begin position="214"/>
        <end position="236"/>
    </location>
</feature>
<dbReference type="AlphaFoldDB" id="A0A938YGQ8"/>
<evidence type="ECO:0000313" key="2">
    <source>
        <dbReference type="EMBL" id="MBM9477381.1"/>
    </source>
</evidence>
<feature type="transmembrane region" description="Helical" evidence="1">
    <location>
        <begin position="174"/>
        <end position="194"/>
    </location>
</feature>
<evidence type="ECO:0000313" key="3">
    <source>
        <dbReference type="Proteomes" id="UP000663801"/>
    </source>
</evidence>
<comment type="caution">
    <text evidence="2">The sequence shown here is derived from an EMBL/GenBank/DDBJ whole genome shotgun (WGS) entry which is preliminary data.</text>
</comment>
<proteinExistence type="predicted"/>
<dbReference type="Proteomes" id="UP000663801">
    <property type="component" value="Unassembled WGS sequence"/>
</dbReference>
<gene>
    <name evidence="2" type="ORF">JL107_13085</name>
</gene>
<keyword evidence="1" id="KW-0472">Membrane</keyword>
<feature type="transmembrane region" description="Helical" evidence="1">
    <location>
        <begin position="114"/>
        <end position="133"/>
    </location>
</feature>
<feature type="transmembrane region" description="Helical" evidence="1">
    <location>
        <begin position="243"/>
        <end position="266"/>
    </location>
</feature>
<organism evidence="2 3">
    <name type="scientific">Nakamurella flavida</name>
    <dbReference type="NCBI Taxonomy" id="363630"/>
    <lineage>
        <taxon>Bacteria</taxon>
        <taxon>Bacillati</taxon>
        <taxon>Actinomycetota</taxon>
        <taxon>Actinomycetes</taxon>
        <taxon>Nakamurellales</taxon>
        <taxon>Nakamurellaceae</taxon>
        <taxon>Nakamurella</taxon>
    </lineage>
</organism>
<reference evidence="2" key="1">
    <citation type="submission" date="2021-01" db="EMBL/GenBank/DDBJ databases">
        <title>KCTC 19127 draft genome.</title>
        <authorList>
            <person name="An D."/>
        </authorList>
    </citation>
    <scope>NUCLEOTIDE SEQUENCE</scope>
    <source>
        <strain evidence="2">KCTC 19127</strain>
    </source>
</reference>
<dbReference type="InterPro" id="IPR005240">
    <property type="entry name" value="DUF389"/>
</dbReference>
<dbReference type="PANTHER" id="PTHR20992:SF9">
    <property type="entry name" value="AT15442P-RELATED"/>
    <property type="match status" value="1"/>
</dbReference>
<accession>A0A938YGQ8</accession>
<dbReference type="RefSeq" id="WP_205257495.1">
    <property type="nucleotide sequence ID" value="NZ_BAAAPV010000003.1"/>
</dbReference>